<dbReference type="Pfam" id="PF02754">
    <property type="entry name" value="CCG"/>
    <property type="match status" value="1"/>
</dbReference>
<comment type="caution">
    <text evidence="7">The sequence shown here is derived from an EMBL/GenBank/DDBJ whole genome shotgun (WGS) entry which is preliminary data.</text>
</comment>
<keyword evidence="3" id="KW-0560">Oxidoreductase</keyword>
<evidence type="ECO:0000256" key="3">
    <source>
        <dbReference type="ARBA" id="ARBA00023002"/>
    </source>
</evidence>
<evidence type="ECO:0000313" key="8">
    <source>
        <dbReference type="Proteomes" id="UP000809273"/>
    </source>
</evidence>
<evidence type="ECO:0000313" key="7">
    <source>
        <dbReference type="EMBL" id="MBN1574441.1"/>
    </source>
</evidence>
<dbReference type="PROSITE" id="PS51379">
    <property type="entry name" value="4FE4S_FER_2"/>
    <property type="match status" value="1"/>
</dbReference>
<gene>
    <name evidence="7" type="ORF">JW984_14685</name>
</gene>
<evidence type="ECO:0000256" key="2">
    <source>
        <dbReference type="ARBA" id="ARBA00022723"/>
    </source>
</evidence>
<sequence length="454" mass="50791">MKFKYDKCDKCGVCLEKCPEVQMDSDSAKEAITQLIEGISGRGAKKVLGRCSSCFSCNIYCPKDADPYYLVLERWNDIYKEKGAPPIFGFVCPNRKDNAWTMLNSLATDGERSRFRKWAENEKGILEGSPPKKNPLILGNYGHLFPHITDSPLFDNFTVIDPIGHWESGAYLMQAGYSEVVEEIGSTVKSFYDALGNGVVYILTDAVNLLMSDLRPDIYGIEAETKSFTHALKDALKGKKTVFGKVELKKKVGLRLSVHDSCYAKAEGDAIFDAAREVLKAVGAEIVELDHIRYDSLCCGFGRGAADIPKVRVPFEIMKGAMRKLKEAEDAGADGLVTYCTGCMYLLWSARELMGSRVAVYHLTEPVTMAMGEYKNADLKRQRERAWDIISQITYTYTKSLFQGRFKIGDVSDNRYSPEVAGFYPILRIIRALLSIGIFRKAYALGFRALTRVL</sequence>
<dbReference type="Proteomes" id="UP000809273">
    <property type="component" value="Unassembled WGS sequence"/>
</dbReference>
<dbReference type="GO" id="GO:0046872">
    <property type="term" value="F:metal ion binding"/>
    <property type="evidence" value="ECO:0007669"/>
    <property type="project" value="UniProtKB-KW"/>
</dbReference>
<reference evidence="7" key="2">
    <citation type="submission" date="2021-01" db="EMBL/GenBank/DDBJ databases">
        <authorList>
            <person name="Hahn C.R."/>
            <person name="Youssef N.H."/>
            <person name="Elshahed M."/>
        </authorList>
    </citation>
    <scope>NUCLEOTIDE SEQUENCE</scope>
    <source>
        <strain evidence="7">Zod_Metabat.24</strain>
    </source>
</reference>
<dbReference type="PANTHER" id="PTHR43255:SF1">
    <property type="entry name" value="IRON-SULFUR-BINDING OXIDOREDUCTASE FADF-RELATED"/>
    <property type="match status" value="1"/>
</dbReference>
<feature type="domain" description="4Fe-4S ferredoxin-type" evidence="6">
    <location>
        <begin position="1"/>
        <end position="28"/>
    </location>
</feature>
<keyword evidence="4" id="KW-0408">Iron</keyword>
<dbReference type="SUPFAM" id="SSF46548">
    <property type="entry name" value="alpha-helical ferredoxin"/>
    <property type="match status" value="1"/>
</dbReference>
<dbReference type="InterPro" id="IPR017896">
    <property type="entry name" value="4Fe4S_Fe-S-bd"/>
</dbReference>
<keyword evidence="2" id="KW-0479">Metal-binding</keyword>
<name>A0A9D8PNZ0_9DELT</name>
<dbReference type="AlphaFoldDB" id="A0A9D8PNZ0"/>
<evidence type="ECO:0000256" key="4">
    <source>
        <dbReference type="ARBA" id="ARBA00023004"/>
    </source>
</evidence>
<keyword evidence="5" id="KW-0411">Iron-sulfur</keyword>
<dbReference type="InterPro" id="IPR017900">
    <property type="entry name" value="4Fe4S_Fe_S_CS"/>
</dbReference>
<dbReference type="EMBL" id="JAFGIX010000079">
    <property type="protein sequence ID" value="MBN1574441.1"/>
    <property type="molecule type" value="Genomic_DNA"/>
</dbReference>
<dbReference type="GO" id="GO:0005886">
    <property type="term" value="C:plasma membrane"/>
    <property type="evidence" value="ECO:0007669"/>
    <property type="project" value="TreeGrafter"/>
</dbReference>
<accession>A0A9D8PNZ0</accession>
<organism evidence="7 8">
    <name type="scientific">Candidatus Zymogenus saltonus</name>
    <dbReference type="NCBI Taxonomy" id="2844893"/>
    <lineage>
        <taxon>Bacteria</taxon>
        <taxon>Deltaproteobacteria</taxon>
        <taxon>Candidatus Zymogenia</taxon>
        <taxon>Candidatus Zymogeniales</taxon>
        <taxon>Candidatus Zymogenaceae</taxon>
        <taxon>Candidatus Zymogenus</taxon>
    </lineage>
</organism>
<protein>
    <submittedName>
        <fullName evidence="7">(Fe-S)-binding protein</fullName>
    </submittedName>
</protein>
<evidence type="ECO:0000259" key="6">
    <source>
        <dbReference type="PROSITE" id="PS51379"/>
    </source>
</evidence>
<keyword evidence="1" id="KW-0004">4Fe-4S</keyword>
<dbReference type="InterPro" id="IPR004017">
    <property type="entry name" value="Cys_rich_dom"/>
</dbReference>
<proteinExistence type="predicted"/>
<reference evidence="7" key="1">
    <citation type="journal article" date="2021" name="Environ. Microbiol.">
        <title>Genomic characterization of three novel Desulfobacterota classes expand the metabolic and phylogenetic diversity of the phylum.</title>
        <authorList>
            <person name="Murphy C.L."/>
            <person name="Biggerstaff J."/>
            <person name="Eichhorn A."/>
            <person name="Ewing E."/>
            <person name="Shahan R."/>
            <person name="Soriano D."/>
            <person name="Stewart S."/>
            <person name="VanMol K."/>
            <person name="Walker R."/>
            <person name="Walters P."/>
            <person name="Elshahed M.S."/>
            <person name="Youssef N.H."/>
        </authorList>
    </citation>
    <scope>NUCLEOTIDE SEQUENCE</scope>
    <source>
        <strain evidence="7">Zod_Metabat.24</strain>
    </source>
</reference>
<dbReference type="PROSITE" id="PS00198">
    <property type="entry name" value="4FE4S_FER_1"/>
    <property type="match status" value="1"/>
</dbReference>
<dbReference type="GO" id="GO:0016491">
    <property type="term" value="F:oxidoreductase activity"/>
    <property type="evidence" value="ECO:0007669"/>
    <property type="project" value="UniProtKB-KW"/>
</dbReference>
<dbReference type="PANTHER" id="PTHR43255">
    <property type="entry name" value="IRON-SULFUR-BINDING OXIDOREDUCTASE FADF-RELATED-RELATED"/>
    <property type="match status" value="1"/>
</dbReference>
<evidence type="ECO:0000256" key="1">
    <source>
        <dbReference type="ARBA" id="ARBA00022485"/>
    </source>
</evidence>
<evidence type="ECO:0000256" key="5">
    <source>
        <dbReference type="ARBA" id="ARBA00023014"/>
    </source>
</evidence>
<dbReference type="GO" id="GO:0051539">
    <property type="term" value="F:4 iron, 4 sulfur cluster binding"/>
    <property type="evidence" value="ECO:0007669"/>
    <property type="project" value="UniProtKB-KW"/>
</dbReference>
<dbReference type="Pfam" id="PF13534">
    <property type="entry name" value="Fer4_17"/>
    <property type="match status" value="1"/>
</dbReference>
<dbReference type="InterPro" id="IPR051460">
    <property type="entry name" value="HdrC_iron-sulfur_subunit"/>
</dbReference>